<evidence type="ECO:0000256" key="1">
    <source>
        <dbReference type="ARBA" id="ARBA00000077"/>
    </source>
</evidence>
<evidence type="ECO:0000256" key="8">
    <source>
        <dbReference type="ARBA" id="ARBA00022723"/>
    </source>
</evidence>
<comment type="cofactor">
    <cofactor evidence="12">
        <name>Mn(2+)</name>
        <dbReference type="ChEBI" id="CHEBI:29035"/>
    </cofactor>
    <cofactor evidence="12">
        <name>Mg(2+)</name>
        <dbReference type="ChEBI" id="CHEBI:18420"/>
    </cofactor>
    <text evidence="12">Manganese or magnesium. Binds 1 divalent metal ion per monomer in the absence of substrate. May bind a second metal ion after substrate binding.</text>
</comment>
<feature type="domain" description="RNase H type-2" evidence="14">
    <location>
        <begin position="2"/>
        <end position="201"/>
    </location>
</feature>
<evidence type="ECO:0000256" key="13">
    <source>
        <dbReference type="RuleBase" id="RU003515"/>
    </source>
</evidence>
<keyword evidence="10 12" id="KW-0378">Hydrolase</keyword>
<keyword evidence="11" id="KW-0464">Manganese</keyword>
<dbReference type="InterPro" id="IPR022898">
    <property type="entry name" value="RNase_HII"/>
</dbReference>
<dbReference type="InterPro" id="IPR036397">
    <property type="entry name" value="RNaseH_sf"/>
</dbReference>
<comment type="function">
    <text evidence="3 13">Endonuclease that specifically degrades the RNA of RNA-DNA hybrids.</text>
</comment>
<feature type="binding site" evidence="12">
    <location>
        <position position="8"/>
    </location>
    <ligand>
        <name>a divalent metal cation</name>
        <dbReference type="ChEBI" id="CHEBI:60240"/>
    </ligand>
</feature>
<protein>
    <recommendedName>
        <fullName evidence="13">Ribonuclease</fullName>
        <ecNumber evidence="13">3.1.26.4</ecNumber>
    </recommendedName>
</protein>
<proteinExistence type="inferred from homology"/>
<evidence type="ECO:0000256" key="9">
    <source>
        <dbReference type="ARBA" id="ARBA00022759"/>
    </source>
</evidence>
<keyword evidence="8 12" id="KW-0479">Metal-binding</keyword>
<dbReference type="GO" id="GO:0004523">
    <property type="term" value="F:RNA-DNA hybrid ribonuclease activity"/>
    <property type="evidence" value="ECO:0007669"/>
    <property type="project" value="UniProtKB-UniRule"/>
</dbReference>
<dbReference type="GO" id="GO:0046872">
    <property type="term" value="F:metal ion binding"/>
    <property type="evidence" value="ECO:0007669"/>
    <property type="project" value="UniProtKB-KW"/>
</dbReference>
<evidence type="ECO:0000256" key="10">
    <source>
        <dbReference type="ARBA" id="ARBA00022801"/>
    </source>
</evidence>
<sequence>MDYIVGIDEAGRGALAGPVVVGVVAIPKGFKISGYKLPKLKDSKGLSANQRSLWYTYIRKHPQIFFASARVYQRRIDKINITQSSNVAASRALDNLFKEIPRKRVSKVLLDGGLYLGSIEHMGIASKTIVRGDEKHNPIKLASIVAKVTRDKYLEKLDFRYPQYGLARHKGYGTKAHFKAIKEHGILEMHRLTFLKEKIKN</sequence>
<comment type="cofactor">
    <cofactor evidence="2">
        <name>Mg(2+)</name>
        <dbReference type="ChEBI" id="CHEBI:18420"/>
    </cofactor>
</comment>
<comment type="subcellular location">
    <subcellularLocation>
        <location evidence="4">Cytoplasm</location>
    </subcellularLocation>
</comment>
<dbReference type="InterPro" id="IPR024567">
    <property type="entry name" value="RNase_HII/HIII_dom"/>
</dbReference>
<dbReference type="InterPro" id="IPR012337">
    <property type="entry name" value="RNaseH-like_sf"/>
</dbReference>
<dbReference type="Proteomes" id="UP000231466">
    <property type="component" value="Unassembled WGS sequence"/>
</dbReference>
<dbReference type="GO" id="GO:0005737">
    <property type="term" value="C:cytoplasm"/>
    <property type="evidence" value="ECO:0007669"/>
    <property type="project" value="UniProtKB-SubCell"/>
</dbReference>
<comment type="caution">
    <text evidence="15">The sequence shown here is derived from an EMBL/GenBank/DDBJ whole genome shotgun (WGS) entry which is preliminary data.</text>
</comment>
<evidence type="ECO:0000256" key="2">
    <source>
        <dbReference type="ARBA" id="ARBA00001946"/>
    </source>
</evidence>
<keyword evidence="6" id="KW-0963">Cytoplasm</keyword>
<evidence type="ECO:0000256" key="7">
    <source>
        <dbReference type="ARBA" id="ARBA00022722"/>
    </source>
</evidence>
<keyword evidence="7 12" id="KW-0540">Nuclease</keyword>
<gene>
    <name evidence="15" type="ORF">COT89_03080</name>
</gene>
<evidence type="ECO:0000256" key="12">
    <source>
        <dbReference type="PROSITE-ProRule" id="PRU01319"/>
    </source>
</evidence>
<dbReference type="GO" id="GO:0003723">
    <property type="term" value="F:RNA binding"/>
    <property type="evidence" value="ECO:0007669"/>
    <property type="project" value="UniProtKB-UniRule"/>
</dbReference>
<dbReference type="EMBL" id="PFAH01000010">
    <property type="protein sequence ID" value="PIR97733.1"/>
    <property type="molecule type" value="Genomic_DNA"/>
</dbReference>
<evidence type="ECO:0000256" key="5">
    <source>
        <dbReference type="ARBA" id="ARBA00007383"/>
    </source>
</evidence>
<dbReference type="NCBIfam" id="NF000595">
    <property type="entry name" value="PRK00015.1-3"/>
    <property type="match status" value="1"/>
</dbReference>
<accession>A0A2H0VF89</accession>
<evidence type="ECO:0000313" key="16">
    <source>
        <dbReference type="Proteomes" id="UP000231466"/>
    </source>
</evidence>
<dbReference type="GO" id="GO:0043137">
    <property type="term" value="P:DNA replication, removal of RNA primer"/>
    <property type="evidence" value="ECO:0007669"/>
    <property type="project" value="TreeGrafter"/>
</dbReference>
<reference evidence="16" key="1">
    <citation type="submission" date="2017-09" db="EMBL/GenBank/DDBJ databases">
        <title>Depth-based differentiation of microbial function through sediment-hosted aquifers and enrichment of novel symbionts in the deep terrestrial subsurface.</title>
        <authorList>
            <person name="Probst A.J."/>
            <person name="Ladd B."/>
            <person name="Jarett J.K."/>
            <person name="Geller-Mcgrath D.E."/>
            <person name="Sieber C.M.K."/>
            <person name="Emerson J.B."/>
            <person name="Anantharaman K."/>
            <person name="Thomas B.C."/>
            <person name="Malmstrom R."/>
            <person name="Stieglmeier M."/>
            <person name="Klingl A."/>
            <person name="Woyke T."/>
            <person name="Ryan C.M."/>
            <person name="Banfield J.F."/>
        </authorList>
    </citation>
    <scope>NUCLEOTIDE SEQUENCE [LARGE SCALE GENOMIC DNA]</scope>
</reference>
<dbReference type="Gene3D" id="3.30.420.10">
    <property type="entry name" value="Ribonuclease H-like superfamily/Ribonuclease H"/>
    <property type="match status" value="1"/>
</dbReference>
<evidence type="ECO:0000256" key="11">
    <source>
        <dbReference type="ARBA" id="ARBA00023211"/>
    </source>
</evidence>
<comment type="similarity">
    <text evidence="5 13">Belongs to the RNase HII family.</text>
</comment>
<dbReference type="PROSITE" id="PS51975">
    <property type="entry name" value="RNASE_H_2"/>
    <property type="match status" value="1"/>
</dbReference>
<evidence type="ECO:0000256" key="4">
    <source>
        <dbReference type="ARBA" id="ARBA00004496"/>
    </source>
</evidence>
<name>A0A2H0VF89_9BACT</name>
<dbReference type="EC" id="3.1.26.4" evidence="13"/>
<evidence type="ECO:0000259" key="14">
    <source>
        <dbReference type="PROSITE" id="PS51975"/>
    </source>
</evidence>
<dbReference type="Pfam" id="PF01351">
    <property type="entry name" value="RNase_HII"/>
    <property type="match status" value="1"/>
</dbReference>
<dbReference type="AlphaFoldDB" id="A0A2H0VF89"/>
<dbReference type="CDD" id="cd07182">
    <property type="entry name" value="RNase_HII_bacteria_HII_like"/>
    <property type="match status" value="1"/>
</dbReference>
<feature type="binding site" evidence="12">
    <location>
        <position position="111"/>
    </location>
    <ligand>
        <name>a divalent metal cation</name>
        <dbReference type="ChEBI" id="CHEBI:60240"/>
    </ligand>
</feature>
<dbReference type="GO" id="GO:0032299">
    <property type="term" value="C:ribonuclease H2 complex"/>
    <property type="evidence" value="ECO:0007669"/>
    <property type="project" value="TreeGrafter"/>
</dbReference>
<organism evidence="15 16">
    <name type="scientific">Candidatus Colwellbacteria bacterium CG10_big_fil_rev_8_21_14_0_10_42_22</name>
    <dbReference type="NCBI Taxonomy" id="1974540"/>
    <lineage>
        <taxon>Bacteria</taxon>
        <taxon>Candidatus Colwelliibacteriota</taxon>
    </lineage>
</organism>
<dbReference type="InterPro" id="IPR001352">
    <property type="entry name" value="RNase_HII/HIII"/>
</dbReference>
<keyword evidence="9 12" id="KW-0255">Endonuclease</keyword>
<dbReference type="SUPFAM" id="SSF53098">
    <property type="entry name" value="Ribonuclease H-like"/>
    <property type="match status" value="1"/>
</dbReference>
<evidence type="ECO:0000256" key="6">
    <source>
        <dbReference type="ARBA" id="ARBA00022490"/>
    </source>
</evidence>
<evidence type="ECO:0000256" key="3">
    <source>
        <dbReference type="ARBA" id="ARBA00004065"/>
    </source>
</evidence>
<dbReference type="PANTHER" id="PTHR10954">
    <property type="entry name" value="RIBONUCLEASE H2 SUBUNIT A"/>
    <property type="match status" value="1"/>
</dbReference>
<feature type="binding site" evidence="12">
    <location>
        <position position="9"/>
    </location>
    <ligand>
        <name>a divalent metal cation</name>
        <dbReference type="ChEBI" id="CHEBI:60240"/>
    </ligand>
</feature>
<comment type="catalytic activity">
    <reaction evidence="1 12 13">
        <text>Endonucleolytic cleavage to 5'-phosphomonoester.</text>
        <dbReference type="EC" id="3.1.26.4"/>
    </reaction>
</comment>
<dbReference type="PANTHER" id="PTHR10954:SF18">
    <property type="entry name" value="RIBONUCLEASE HII"/>
    <property type="match status" value="1"/>
</dbReference>
<dbReference type="GO" id="GO:0006298">
    <property type="term" value="P:mismatch repair"/>
    <property type="evidence" value="ECO:0007669"/>
    <property type="project" value="TreeGrafter"/>
</dbReference>
<evidence type="ECO:0000313" key="15">
    <source>
        <dbReference type="EMBL" id="PIR97733.1"/>
    </source>
</evidence>